<dbReference type="EMBL" id="KU926705">
    <property type="protein sequence ID" value="ANC57868.1"/>
    <property type="molecule type" value="Genomic_DNA"/>
</dbReference>
<dbReference type="SUPFAM" id="SSF53955">
    <property type="entry name" value="Lysozyme-like"/>
    <property type="match status" value="1"/>
</dbReference>
<sequence>MHSSMATADSSTKNYAIQKFVVDEANRQNIDPALALAIAKVESDFNPSALSHAGAKGVMQIMPATAEGVFGISSDRLFDAKINIELGISFIKKLLARYDQRTDVALSHYNGGSAVQNKSGGLTVIPATQKYVDKVLSAREHFKYKAYQLSDTPIQATFNENLITKESINGVSIKGEKQSKVLLNADAKDQRYAKKTIKKNEVIPHDSFDKQRYEKVEQLRTLRLHNIMRNTKDHTLVNNRTDLAENKLAKTKVETVLKEEISLSEKRIKVLGWEKMFN</sequence>
<evidence type="ECO:0000259" key="2">
    <source>
        <dbReference type="Pfam" id="PF01464"/>
    </source>
</evidence>
<proteinExistence type="inferred from homology"/>
<dbReference type="GO" id="GO:0000270">
    <property type="term" value="P:peptidoglycan metabolic process"/>
    <property type="evidence" value="ECO:0007669"/>
    <property type="project" value="InterPro"/>
</dbReference>
<dbReference type="InterPro" id="IPR000189">
    <property type="entry name" value="Transglyc_AS"/>
</dbReference>
<name>A0A168PGW9_9GAMM</name>
<organism evidence="3">
    <name type="scientific">Colwellia sp. C1</name>
    <dbReference type="NCBI Taxonomy" id="1737566"/>
    <lineage>
        <taxon>Bacteria</taxon>
        <taxon>Pseudomonadati</taxon>
        <taxon>Pseudomonadota</taxon>
        <taxon>Gammaproteobacteria</taxon>
        <taxon>Alteromonadales</taxon>
        <taxon>Colwelliaceae</taxon>
        <taxon>Colwellia</taxon>
    </lineage>
</organism>
<reference evidence="3" key="1">
    <citation type="submission" date="2016-03" db="EMBL/GenBank/DDBJ databases">
        <title>Partial sequence of psychrophilic Colwellia sp.</title>
        <authorList>
            <person name="Pankowski J.A."/>
            <person name="Leong J.S."/>
            <person name="Nano F.E."/>
        </authorList>
    </citation>
    <scope>NUCLEOTIDE SEQUENCE</scope>
    <source>
        <strain evidence="3">C1</strain>
    </source>
</reference>
<evidence type="ECO:0000313" key="3">
    <source>
        <dbReference type="EMBL" id="ANC57868.1"/>
    </source>
</evidence>
<dbReference type="InterPro" id="IPR008258">
    <property type="entry name" value="Transglycosylase_SLT_dom_1"/>
</dbReference>
<dbReference type="Gene3D" id="1.10.530.10">
    <property type="match status" value="1"/>
</dbReference>
<dbReference type="PANTHER" id="PTHR37423">
    <property type="entry name" value="SOLUBLE LYTIC MUREIN TRANSGLYCOSYLASE-RELATED"/>
    <property type="match status" value="1"/>
</dbReference>
<evidence type="ECO:0000256" key="1">
    <source>
        <dbReference type="ARBA" id="ARBA00007734"/>
    </source>
</evidence>
<dbReference type="PANTHER" id="PTHR37423:SF2">
    <property type="entry name" value="MEMBRANE-BOUND LYTIC MUREIN TRANSGLYCOSYLASE C"/>
    <property type="match status" value="1"/>
</dbReference>
<dbReference type="PROSITE" id="PS00922">
    <property type="entry name" value="TRANSGLYCOSYLASE"/>
    <property type="match status" value="1"/>
</dbReference>
<comment type="similarity">
    <text evidence="1">Belongs to the transglycosylase Slt family.</text>
</comment>
<dbReference type="CDD" id="cd16896">
    <property type="entry name" value="LT_Slt70-like"/>
    <property type="match status" value="1"/>
</dbReference>
<dbReference type="GO" id="GO:0008933">
    <property type="term" value="F:peptidoglycan lytic transglycosylase activity"/>
    <property type="evidence" value="ECO:0007669"/>
    <property type="project" value="InterPro"/>
</dbReference>
<feature type="domain" description="Transglycosylase SLT" evidence="2">
    <location>
        <begin position="24"/>
        <end position="119"/>
    </location>
</feature>
<dbReference type="Pfam" id="PF01464">
    <property type="entry name" value="SLT"/>
    <property type="match status" value="1"/>
</dbReference>
<dbReference type="InterPro" id="IPR023346">
    <property type="entry name" value="Lysozyme-like_dom_sf"/>
</dbReference>
<dbReference type="AlphaFoldDB" id="A0A168PGW9"/>
<dbReference type="GO" id="GO:0016020">
    <property type="term" value="C:membrane"/>
    <property type="evidence" value="ECO:0007669"/>
    <property type="project" value="InterPro"/>
</dbReference>
<protein>
    <submittedName>
        <fullName evidence="3">Soluble lytic murein transglycosylase</fullName>
    </submittedName>
</protein>
<accession>A0A168PGW9</accession>